<dbReference type="SMART" id="SM00388">
    <property type="entry name" value="HisKA"/>
    <property type="match status" value="1"/>
</dbReference>
<dbReference type="SUPFAM" id="SSF47384">
    <property type="entry name" value="Homodimeric domain of signal transducing histidine kinase"/>
    <property type="match status" value="1"/>
</dbReference>
<protein>
    <recommendedName>
        <fullName evidence="4">histidine kinase</fullName>
        <ecNumber evidence="4">2.7.13.3</ecNumber>
    </recommendedName>
</protein>
<evidence type="ECO:0000256" key="4">
    <source>
        <dbReference type="ARBA" id="ARBA00012438"/>
    </source>
</evidence>
<gene>
    <name evidence="17" type="ORF">KDK92_04910</name>
</gene>
<dbReference type="PANTHER" id="PTHR45436">
    <property type="entry name" value="SENSOR HISTIDINE KINASE YKOH"/>
    <property type="match status" value="1"/>
</dbReference>
<dbReference type="CDD" id="cd00075">
    <property type="entry name" value="HATPase"/>
    <property type="match status" value="1"/>
</dbReference>
<dbReference type="InterPro" id="IPR005467">
    <property type="entry name" value="His_kinase_dom"/>
</dbReference>
<dbReference type="CDD" id="cd06225">
    <property type="entry name" value="HAMP"/>
    <property type="match status" value="1"/>
</dbReference>
<dbReference type="GO" id="GO:0005524">
    <property type="term" value="F:ATP binding"/>
    <property type="evidence" value="ECO:0007669"/>
    <property type="project" value="UniProtKB-KW"/>
</dbReference>
<keyword evidence="8" id="KW-0812">Transmembrane</keyword>
<evidence type="ECO:0000256" key="7">
    <source>
        <dbReference type="ARBA" id="ARBA00022679"/>
    </source>
</evidence>
<proteinExistence type="predicted"/>
<dbReference type="SMART" id="SM00304">
    <property type="entry name" value="HAMP"/>
    <property type="match status" value="1"/>
</dbReference>
<dbReference type="SMART" id="SM00387">
    <property type="entry name" value="HATPase_c"/>
    <property type="match status" value="1"/>
</dbReference>
<dbReference type="PROSITE" id="PS50109">
    <property type="entry name" value="HIS_KIN"/>
    <property type="match status" value="1"/>
</dbReference>
<evidence type="ECO:0000256" key="12">
    <source>
        <dbReference type="ARBA" id="ARBA00022989"/>
    </source>
</evidence>
<organism evidence="17 18">
    <name type="scientific">Oceanirhabdus seepicola</name>
    <dbReference type="NCBI Taxonomy" id="2828781"/>
    <lineage>
        <taxon>Bacteria</taxon>
        <taxon>Bacillati</taxon>
        <taxon>Bacillota</taxon>
        <taxon>Clostridia</taxon>
        <taxon>Eubacteriales</taxon>
        <taxon>Clostridiaceae</taxon>
        <taxon>Oceanirhabdus</taxon>
    </lineage>
</organism>
<dbReference type="PROSITE" id="PS50885">
    <property type="entry name" value="HAMP"/>
    <property type="match status" value="1"/>
</dbReference>
<dbReference type="Pfam" id="PF00512">
    <property type="entry name" value="HisKA"/>
    <property type="match status" value="1"/>
</dbReference>
<dbReference type="SUPFAM" id="SSF158472">
    <property type="entry name" value="HAMP domain-like"/>
    <property type="match status" value="1"/>
</dbReference>
<evidence type="ECO:0000256" key="11">
    <source>
        <dbReference type="ARBA" id="ARBA00022840"/>
    </source>
</evidence>
<evidence type="ECO:0000256" key="5">
    <source>
        <dbReference type="ARBA" id="ARBA00022475"/>
    </source>
</evidence>
<dbReference type="Proteomes" id="UP001056429">
    <property type="component" value="Unassembled WGS sequence"/>
</dbReference>
<dbReference type="Gene3D" id="1.10.287.130">
    <property type="match status" value="1"/>
</dbReference>
<dbReference type="InterPro" id="IPR004358">
    <property type="entry name" value="Sig_transdc_His_kin-like_C"/>
</dbReference>
<accession>A0A9J6P0T6</accession>
<evidence type="ECO:0000313" key="17">
    <source>
        <dbReference type="EMBL" id="MCM1989072.1"/>
    </source>
</evidence>
<evidence type="ECO:0000256" key="3">
    <source>
        <dbReference type="ARBA" id="ARBA00004236"/>
    </source>
</evidence>
<dbReference type="PANTHER" id="PTHR45436:SF15">
    <property type="entry name" value="SENSOR HISTIDINE KINASE CUSS"/>
    <property type="match status" value="1"/>
</dbReference>
<evidence type="ECO:0000256" key="14">
    <source>
        <dbReference type="ARBA" id="ARBA00023136"/>
    </source>
</evidence>
<keyword evidence="18" id="KW-1185">Reference proteome</keyword>
<dbReference type="CDD" id="cd00082">
    <property type="entry name" value="HisKA"/>
    <property type="match status" value="1"/>
</dbReference>
<dbReference type="EC" id="2.7.13.3" evidence="4"/>
<evidence type="ECO:0000259" key="16">
    <source>
        <dbReference type="PROSITE" id="PS50885"/>
    </source>
</evidence>
<keyword evidence="9" id="KW-0547">Nucleotide-binding</keyword>
<evidence type="ECO:0000256" key="8">
    <source>
        <dbReference type="ARBA" id="ARBA00022692"/>
    </source>
</evidence>
<dbReference type="SUPFAM" id="SSF55874">
    <property type="entry name" value="ATPase domain of HSP90 chaperone/DNA topoisomerase II/histidine kinase"/>
    <property type="match status" value="1"/>
</dbReference>
<dbReference type="InterPro" id="IPR003660">
    <property type="entry name" value="HAMP_dom"/>
</dbReference>
<dbReference type="Pfam" id="PF02518">
    <property type="entry name" value="HATPase_c"/>
    <property type="match status" value="1"/>
</dbReference>
<comment type="subcellular location">
    <subcellularLocation>
        <location evidence="3">Cell membrane</location>
    </subcellularLocation>
    <subcellularLocation>
        <location evidence="2">Membrane</location>
        <topology evidence="2">Multi-pass membrane protein</topology>
    </subcellularLocation>
</comment>
<evidence type="ECO:0000313" key="18">
    <source>
        <dbReference type="Proteomes" id="UP001056429"/>
    </source>
</evidence>
<dbReference type="PRINTS" id="PR00344">
    <property type="entry name" value="BCTRLSENSOR"/>
</dbReference>
<dbReference type="InterPro" id="IPR003661">
    <property type="entry name" value="HisK_dim/P_dom"/>
</dbReference>
<sequence length="272" mass="30776">MLKPVKELSEKIENVTAHNLSQKIETPNIQDEIYGLTKSFNTMIEKLEQSFESQKQFSANAAHELRTPLAVLQVKLDVFEKEENHNIEEFTELISDMKKHTSRLSNLVISLLELTNLEEIPMENNIEVYSLIEEILWDLDSIAEKNNISLSLTGDTAKIIGDDTLLYRGFYNLIENAIKYNNHNGKVDVDIETKNNDVIIKISDTGIGIPTDMKERIFEPFVRVDKSRSREMGGAGLGLAITSEIIKKHGGSIEISDNMPKGTIFTVKILRL</sequence>
<dbReference type="EMBL" id="JAGSOJ010000001">
    <property type="protein sequence ID" value="MCM1989072.1"/>
    <property type="molecule type" value="Genomic_DNA"/>
</dbReference>
<dbReference type="InterPro" id="IPR050428">
    <property type="entry name" value="TCS_sensor_his_kinase"/>
</dbReference>
<feature type="domain" description="Histidine kinase" evidence="15">
    <location>
        <begin position="60"/>
        <end position="272"/>
    </location>
</feature>
<dbReference type="FunFam" id="3.30.565.10:FF:000023">
    <property type="entry name" value="PAS domain-containing sensor histidine kinase"/>
    <property type="match status" value="1"/>
</dbReference>
<feature type="domain" description="HAMP" evidence="16">
    <location>
        <begin position="1"/>
        <end position="52"/>
    </location>
</feature>
<name>A0A9J6P0T6_9CLOT</name>
<evidence type="ECO:0000256" key="6">
    <source>
        <dbReference type="ARBA" id="ARBA00022553"/>
    </source>
</evidence>
<keyword evidence="5" id="KW-1003">Cell membrane</keyword>
<keyword evidence="6" id="KW-0597">Phosphoprotein</keyword>
<dbReference type="AlphaFoldDB" id="A0A9J6P0T6"/>
<dbReference type="RefSeq" id="WP_250857944.1">
    <property type="nucleotide sequence ID" value="NZ_JAGSOJ010000001.1"/>
</dbReference>
<evidence type="ECO:0000256" key="1">
    <source>
        <dbReference type="ARBA" id="ARBA00000085"/>
    </source>
</evidence>
<dbReference type="InterPro" id="IPR036097">
    <property type="entry name" value="HisK_dim/P_sf"/>
</dbReference>
<reference evidence="17" key="2">
    <citation type="submission" date="2021-04" db="EMBL/GenBank/DDBJ databases">
        <authorList>
            <person name="Dong X."/>
        </authorList>
    </citation>
    <scope>NUCLEOTIDE SEQUENCE</scope>
    <source>
        <strain evidence="17">ZWT</strain>
    </source>
</reference>
<evidence type="ECO:0000256" key="10">
    <source>
        <dbReference type="ARBA" id="ARBA00022777"/>
    </source>
</evidence>
<evidence type="ECO:0000256" key="2">
    <source>
        <dbReference type="ARBA" id="ARBA00004141"/>
    </source>
</evidence>
<keyword evidence="11" id="KW-0067">ATP-binding</keyword>
<evidence type="ECO:0000256" key="9">
    <source>
        <dbReference type="ARBA" id="ARBA00022741"/>
    </source>
</evidence>
<dbReference type="InterPro" id="IPR036890">
    <property type="entry name" value="HATPase_C_sf"/>
</dbReference>
<dbReference type="InterPro" id="IPR003594">
    <property type="entry name" value="HATPase_dom"/>
</dbReference>
<comment type="caution">
    <text evidence="17">The sequence shown here is derived from an EMBL/GenBank/DDBJ whole genome shotgun (WGS) entry which is preliminary data.</text>
</comment>
<reference evidence="17" key="1">
    <citation type="journal article" date="2021" name="mSystems">
        <title>Bacteria and Archaea Synergistically Convert Glycine Betaine to Biogenic Methane in the Formosa Cold Seep of the South China Sea.</title>
        <authorList>
            <person name="Li L."/>
            <person name="Zhang W."/>
            <person name="Zhang S."/>
            <person name="Song L."/>
            <person name="Sun Q."/>
            <person name="Zhang H."/>
            <person name="Xiang H."/>
            <person name="Dong X."/>
        </authorList>
    </citation>
    <scope>NUCLEOTIDE SEQUENCE</scope>
    <source>
        <strain evidence="17">ZWT</strain>
    </source>
</reference>
<evidence type="ECO:0000256" key="13">
    <source>
        <dbReference type="ARBA" id="ARBA00023012"/>
    </source>
</evidence>
<dbReference type="Pfam" id="PF00672">
    <property type="entry name" value="HAMP"/>
    <property type="match status" value="1"/>
</dbReference>
<keyword evidence="7" id="KW-0808">Transferase</keyword>
<dbReference type="GO" id="GO:0000155">
    <property type="term" value="F:phosphorelay sensor kinase activity"/>
    <property type="evidence" value="ECO:0007669"/>
    <property type="project" value="InterPro"/>
</dbReference>
<keyword evidence="13" id="KW-0902">Two-component regulatory system</keyword>
<dbReference type="GO" id="GO:0005886">
    <property type="term" value="C:plasma membrane"/>
    <property type="evidence" value="ECO:0007669"/>
    <property type="project" value="UniProtKB-SubCell"/>
</dbReference>
<keyword evidence="12" id="KW-1133">Transmembrane helix</keyword>
<keyword evidence="10" id="KW-0418">Kinase</keyword>
<evidence type="ECO:0000259" key="15">
    <source>
        <dbReference type="PROSITE" id="PS50109"/>
    </source>
</evidence>
<comment type="catalytic activity">
    <reaction evidence="1">
        <text>ATP + protein L-histidine = ADP + protein N-phospho-L-histidine.</text>
        <dbReference type="EC" id="2.7.13.3"/>
    </reaction>
</comment>
<dbReference type="Gene3D" id="3.30.565.10">
    <property type="entry name" value="Histidine kinase-like ATPase, C-terminal domain"/>
    <property type="match status" value="1"/>
</dbReference>
<keyword evidence="14" id="KW-0472">Membrane</keyword>